<feature type="region of interest" description="Disordered" evidence="1">
    <location>
        <begin position="164"/>
        <end position="199"/>
    </location>
</feature>
<reference evidence="2 3" key="1">
    <citation type="submission" date="2018-07" db="EMBL/GenBank/DDBJ databases">
        <title>The complete nuclear genome of the prasinophyte Chloropicon primus (CCMP1205).</title>
        <authorList>
            <person name="Pombert J.-F."/>
            <person name="Otis C."/>
            <person name="Turmel M."/>
            <person name="Lemieux C."/>
        </authorList>
    </citation>
    <scope>NUCLEOTIDE SEQUENCE [LARGE SCALE GENOMIC DNA]</scope>
    <source>
        <strain evidence="2 3">CCMP1205</strain>
    </source>
</reference>
<dbReference type="EMBL" id="CP031035">
    <property type="protein sequence ID" value="QDZ19260.1"/>
    <property type="molecule type" value="Genomic_DNA"/>
</dbReference>
<protein>
    <submittedName>
        <fullName evidence="2">Uncharacterized protein</fullName>
    </submittedName>
</protein>
<keyword evidence="3" id="KW-1185">Reference proteome</keyword>
<feature type="compositionally biased region" description="Low complexity" evidence="1">
    <location>
        <begin position="8"/>
        <end position="17"/>
    </location>
</feature>
<sequence length="426" mass="45084">MEVEETDLTTTTTTTTTGGAGAEGDLGRSTQLSRSVPRVDTEAELYANMPSQVLKKGVGFASPSVQAASDSTEGVGVGKLVPISGGPSADDQLDAVLNPTVKFRAAKAPALDGQSPGEGTLSQADDRAFPRPHDTSVRRSERSVKPVQKFGSLRDEDAYFCGRPGLARSEPKASNEVSKAPSSGDKARRDKALKGKGGRDKKLLSSFLEASGFDPSAVNMHANSGRSMMEHKHQLGVCDLACLGLLLSDTKFRSMEGVVSLCGHLKEWFELHASDHTFFHLSPSLGEVLPHGPHDHGKVSDDLMADGRFFTSSCCQDQEGALGGPLLSLSVGGKRKNVAGTRVAEKDRLLQSTALQTWKRWKKSKAPLDVGTSGSAQSRGAQSSEVPQIRGRGNKSESQGEEDCRESRDSGAGPGNPPALVSEENS</sequence>
<gene>
    <name evidence="2" type="ORF">A3770_02p17780</name>
</gene>
<evidence type="ECO:0000313" key="2">
    <source>
        <dbReference type="EMBL" id="QDZ19260.1"/>
    </source>
</evidence>
<feature type="region of interest" description="Disordered" evidence="1">
    <location>
        <begin position="361"/>
        <end position="426"/>
    </location>
</feature>
<proteinExistence type="predicted"/>
<feature type="region of interest" description="Disordered" evidence="1">
    <location>
        <begin position="1"/>
        <end position="37"/>
    </location>
</feature>
<evidence type="ECO:0000256" key="1">
    <source>
        <dbReference type="SAM" id="MobiDB-lite"/>
    </source>
</evidence>
<feature type="region of interest" description="Disordered" evidence="1">
    <location>
        <begin position="107"/>
        <end position="147"/>
    </location>
</feature>
<dbReference type="AlphaFoldDB" id="A0A5B8MIR5"/>
<organism evidence="2 3">
    <name type="scientific">Chloropicon primus</name>
    <dbReference type="NCBI Taxonomy" id="1764295"/>
    <lineage>
        <taxon>Eukaryota</taxon>
        <taxon>Viridiplantae</taxon>
        <taxon>Chlorophyta</taxon>
        <taxon>Chloropicophyceae</taxon>
        <taxon>Chloropicales</taxon>
        <taxon>Chloropicaceae</taxon>
        <taxon>Chloropicon</taxon>
    </lineage>
</organism>
<dbReference type="Proteomes" id="UP000316726">
    <property type="component" value="Chromosome 2"/>
</dbReference>
<feature type="compositionally biased region" description="Basic and acidic residues" evidence="1">
    <location>
        <begin position="124"/>
        <end position="144"/>
    </location>
</feature>
<feature type="compositionally biased region" description="Basic and acidic residues" evidence="1">
    <location>
        <begin position="185"/>
        <end position="199"/>
    </location>
</feature>
<name>A0A5B8MIR5_9CHLO</name>
<accession>A0A5B8MIR5</accession>
<feature type="compositionally biased region" description="Low complexity" evidence="1">
    <location>
        <begin position="373"/>
        <end position="384"/>
    </location>
</feature>
<evidence type="ECO:0000313" key="3">
    <source>
        <dbReference type="Proteomes" id="UP000316726"/>
    </source>
</evidence>